<evidence type="ECO:0000313" key="7">
    <source>
        <dbReference type="EMBL" id="KAA0198819.1"/>
    </source>
</evidence>
<keyword evidence="2" id="KW-0805">Transcription regulation</keyword>
<reference evidence="7" key="2">
    <citation type="journal article" date="2018" name="Environ. Sci. Technol.">
        <title>The Toxicogenome of Hyalella azteca: A Model for Sediment Ecotoxicology and Evolutionary Toxicology.</title>
        <authorList>
            <person name="Poynton H.C."/>
            <person name="Hasenbein S."/>
            <person name="Benoit J.B."/>
            <person name="Sepulveda M.S."/>
            <person name="Poelchau M.F."/>
            <person name="Hughes D.S.T."/>
            <person name="Murali S.C."/>
            <person name="Chen S."/>
            <person name="Glastad K.M."/>
            <person name="Goodisman M.A.D."/>
            <person name="Werren J.H."/>
            <person name="Vineis J.H."/>
            <person name="Bowen J.L."/>
            <person name="Friedrich M."/>
            <person name="Jones J."/>
            <person name="Robertson H.M."/>
            <person name="Feyereisen R."/>
            <person name="Mechler-Hickson A."/>
            <person name="Mathers N."/>
            <person name="Lee C.E."/>
            <person name="Colbourne J.K."/>
            <person name="Biales A."/>
            <person name="Johnston J.S."/>
            <person name="Wellborn G.A."/>
            <person name="Rosendale A.J."/>
            <person name="Cridge A.G."/>
            <person name="Munoz-Torres M.C."/>
            <person name="Bain P.A."/>
            <person name="Manny A.R."/>
            <person name="Major K.M."/>
            <person name="Lambert F.N."/>
            <person name="Vulpe C.D."/>
            <person name="Tuck P."/>
            <person name="Blalock B.J."/>
            <person name="Lin Y.Y."/>
            <person name="Smith M.E."/>
            <person name="Ochoa-Acuna H."/>
            <person name="Chen M.M."/>
            <person name="Childers C.P."/>
            <person name="Qu J."/>
            <person name="Dugan S."/>
            <person name="Lee S.L."/>
            <person name="Chao H."/>
            <person name="Dinh H."/>
            <person name="Han Y."/>
            <person name="Doddapaneni H."/>
            <person name="Worley K.C."/>
            <person name="Muzny D.M."/>
            <person name="Gibbs R.A."/>
            <person name="Richards S."/>
        </authorList>
    </citation>
    <scope>NUCLEOTIDE SEQUENCE</scope>
    <source>
        <strain evidence="7">HAZT.00-mixed</strain>
        <tissue evidence="7">Whole organism</tissue>
    </source>
</reference>
<evidence type="ECO:0000256" key="1">
    <source>
        <dbReference type="ARBA" id="ARBA00004123"/>
    </source>
</evidence>
<reference evidence="7" key="1">
    <citation type="submission" date="2014-08" db="EMBL/GenBank/DDBJ databases">
        <authorList>
            <person name="Murali S."/>
            <person name="Richards S."/>
            <person name="Bandaranaike D."/>
            <person name="Bellair M."/>
            <person name="Blankenburg K."/>
            <person name="Chao H."/>
            <person name="Dinh H."/>
            <person name="Doddapaneni H."/>
            <person name="Dugan-Rocha S."/>
            <person name="Elkadiri S."/>
            <person name="Gnanaolivu R."/>
            <person name="Hughes D."/>
            <person name="Lee S."/>
            <person name="Li M."/>
            <person name="Ming W."/>
            <person name="Munidasa M."/>
            <person name="Muniz J."/>
            <person name="Nguyen L."/>
            <person name="Osuji N."/>
            <person name="Pu L.-L."/>
            <person name="Puazo M."/>
            <person name="Skinner E."/>
            <person name="Qu C."/>
            <person name="Quiroz J."/>
            <person name="Raj R."/>
            <person name="Weissenberger G."/>
            <person name="Xin Y."/>
            <person name="Zou X."/>
            <person name="Han Y."/>
            <person name="Worley K."/>
            <person name="Muzny D."/>
            <person name="Gibbs R."/>
        </authorList>
    </citation>
    <scope>NUCLEOTIDE SEQUENCE</scope>
    <source>
        <strain evidence="7">HAZT.00-mixed</strain>
        <tissue evidence="7">Whole organism</tissue>
    </source>
</reference>
<protein>
    <recommendedName>
        <fullName evidence="6">SGF29 C-terminal domain-containing protein</fullName>
    </recommendedName>
</protein>
<dbReference type="Gene3D" id="2.30.30.140">
    <property type="match status" value="2"/>
</dbReference>
<dbReference type="PANTHER" id="PTHR21539:SF0">
    <property type="entry name" value="SAGA-ASSOCIATED FACTOR 29"/>
    <property type="match status" value="1"/>
</dbReference>
<dbReference type="InterPro" id="IPR047287">
    <property type="entry name" value="Tudor_SGF29_rpt2"/>
</dbReference>
<dbReference type="GO" id="GO:0005634">
    <property type="term" value="C:nucleus"/>
    <property type="evidence" value="ECO:0007669"/>
    <property type="project" value="UniProtKB-SubCell"/>
</dbReference>
<dbReference type="PROSITE" id="PS51518">
    <property type="entry name" value="SGF29_C"/>
    <property type="match status" value="1"/>
</dbReference>
<evidence type="ECO:0000256" key="3">
    <source>
        <dbReference type="ARBA" id="ARBA00023054"/>
    </source>
</evidence>
<keyword evidence="4" id="KW-0804">Transcription</keyword>
<dbReference type="FunFam" id="2.30.30.140:FF:000026">
    <property type="entry name" value="SAGA-associated factor 29 homolog"/>
    <property type="match status" value="1"/>
</dbReference>
<dbReference type="InterPro" id="IPR010750">
    <property type="entry name" value="SGF29_tudor-like_dom"/>
</dbReference>
<dbReference type="Pfam" id="PF07039">
    <property type="entry name" value="SGF29_Tudor"/>
    <property type="match status" value="1"/>
</dbReference>
<gene>
    <name evidence="7" type="ORF">HAZT_HAZT003662</name>
</gene>
<keyword evidence="5" id="KW-0539">Nucleus</keyword>
<evidence type="ECO:0000256" key="5">
    <source>
        <dbReference type="ARBA" id="ARBA00023242"/>
    </source>
</evidence>
<dbReference type="GO" id="GO:0140672">
    <property type="term" value="C:ATAC complex"/>
    <property type="evidence" value="ECO:0007669"/>
    <property type="project" value="UniProtKB-ARBA"/>
</dbReference>
<evidence type="ECO:0000256" key="2">
    <source>
        <dbReference type="ARBA" id="ARBA00023015"/>
    </source>
</evidence>
<sequence>MKGTLCVEIKFTLQVGDMAACLVRGSEGEENWILAEISGFNPSTGRYEVEDIDEEQKERHTLSRRRVYPLPLRRANPETNPEALYPEGTIVMALYPQTTCFYKAYVSQPPTLACDDYEVLFEDSSYVDGYSPPLRIAQRYVLPYKDPNKKK</sequence>
<dbReference type="Proteomes" id="UP000711488">
    <property type="component" value="Unassembled WGS sequence"/>
</dbReference>
<name>A0A6A0H5T8_HYAAZ</name>
<feature type="domain" description="SGF29 C-terminal" evidence="6">
    <location>
        <begin position="9"/>
        <end position="150"/>
    </location>
</feature>
<organism evidence="7">
    <name type="scientific">Hyalella azteca</name>
    <name type="common">Amphipod</name>
    <dbReference type="NCBI Taxonomy" id="294128"/>
    <lineage>
        <taxon>Eukaryota</taxon>
        <taxon>Metazoa</taxon>
        <taxon>Ecdysozoa</taxon>
        <taxon>Arthropoda</taxon>
        <taxon>Crustacea</taxon>
        <taxon>Multicrustacea</taxon>
        <taxon>Malacostraca</taxon>
        <taxon>Eumalacostraca</taxon>
        <taxon>Peracarida</taxon>
        <taxon>Amphipoda</taxon>
        <taxon>Senticaudata</taxon>
        <taxon>Talitrida</taxon>
        <taxon>Talitroidea</taxon>
        <taxon>Hyalellidae</taxon>
        <taxon>Hyalella</taxon>
    </lineage>
</organism>
<proteinExistence type="predicted"/>
<dbReference type="AlphaFoldDB" id="A0A6A0H5T8"/>
<dbReference type="FunFam" id="2.30.30.140:FF:000029">
    <property type="entry name" value="SAGA-associated factor 29 homolog"/>
    <property type="match status" value="1"/>
</dbReference>
<dbReference type="CDD" id="cd20394">
    <property type="entry name" value="Tudor_SGF29_rpt2"/>
    <property type="match status" value="1"/>
</dbReference>
<dbReference type="InterPro" id="IPR047288">
    <property type="entry name" value="Tudor_SGF29_rpt1"/>
</dbReference>
<dbReference type="PANTHER" id="PTHR21539">
    <property type="entry name" value="SAGA-ASSOCIATED FACTOR 29"/>
    <property type="match status" value="1"/>
</dbReference>
<dbReference type="EMBL" id="JQDR03007278">
    <property type="protein sequence ID" value="KAA0198819.1"/>
    <property type="molecule type" value="Genomic_DNA"/>
</dbReference>
<reference evidence="7" key="3">
    <citation type="submission" date="2019-06" db="EMBL/GenBank/DDBJ databases">
        <authorList>
            <person name="Poynton C."/>
            <person name="Hasenbein S."/>
            <person name="Benoit J.B."/>
            <person name="Sepulveda M.S."/>
            <person name="Poelchau M.F."/>
            <person name="Murali S.C."/>
            <person name="Chen S."/>
            <person name="Glastad K.M."/>
            <person name="Werren J.H."/>
            <person name="Vineis J.H."/>
            <person name="Bowen J.L."/>
            <person name="Friedrich M."/>
            <person name="Jones J."/>
            <person name="Robertson H.M."/>
            <person name="Feyereisen R."/>
            <person name="Mechler-Hickson A."/>
            <person name="Mathers N."/>
            <person name="Lee C.E."/>
            <person name="Colbourne J.K."/>
            <person name="Biales A."/>
            <person name="Johnston J.S."/>
            <person name="Wellborn G.A."/>
            <person name="Rosendale A.J."/>
            <person name="Cridge A.G."/>
            <person name="Munoz-Torres M.C."/>
            <person name="Bain P.A."/>
            <person name="Manny A.R."/>
            <person name="Major K.M."/>
            <person name="Lambert F.N."/>
            <person name="Vulpe C.D."/>
            <person name="Tuck P."/>
            <person name="Blalock B.J."/>
            <person name="Lin Y.-Y."/>
            <person name="Smith M.E."/>
            <person name="Ochoa-Acuna H."/>
            <person name="Chen M.-J.M."/>
            <person name="Childers C.P."/>
            <person name="Qu J."/>
            <person name="Dugan S."/>
            <person name="Lee S.L."/>
            <person name="Chao H."/>
            <person name="Dinh H."/>
            <person name="Han Y."/>
            <person name="Doddapaneni H."/>
            <person name="Worley K.C."/>
            <person name="Muzny D.M."/>
            <person name="Gibbs R.A."/>
            <person name="Richards S."/>
        </authorList>
    </citation>
    <scope>NUCLEOTIDE SEQUENCE</scope>
    <source>
        <strain evidence="7">HAZT.00-mixed</strain>
        <tissue evidence="7">Whole organism</tissue>
    </source>
</reference>
<evidence type="ECO:0000259" key="6">
    <source>
        <dbReference type="PROSITE" id="PS51518"/>
    </source>
</evidence>
<dbReference type="CDD" id="cd20393">
    <property type="entry name" value="Tudor_SGF29_rpt1"/>
    <property type="match status" value="1"/>
</dbReference>
<dbReference type="OrthoDB" id="10265994at2759"/>
<comment type="caution">
    <text evidence="7">The sequence shown here is derived from an EMBL/GenBank/DDBJ whole genome shotgun (WGS) entry which is preliminary data.</text>
</comment>
<comment type="subcellular location">
    <subcellularLocation>
        <location evidence="1">Nucleus</location>
    </subcellularLocation>
</comment>
<dbReference type="InterPro" id="IPR037802">
    <property type="entry name" value="SGF29"/>
</dbReference>
<evidence type="ECO:0000256" key="4">
    <source>
        <dbReference type="ARBA" id="ARBA00023163"/>
    </source>
</evidence>
<dbReference type="GO" id="GO:0000124">
    <property type="term" value="C:SAGA complex"/>
    <property type="evidence" value="ECO:0007669"/>
    <property type="project" value="InterPro"/>
</dbReference>
<accession>A0A6A0H5T8</accession>
<keyword evidence="3" id="KW-0175">Coiled coil</keyword>